<keyword evidence="2" id="KW-1185">Reference proteome</keyword>
<dbReference type="AlphaFoldDB" id="A0A2R9SNR0"/>
<dbReference type="Gene3D" id="3.90.1150.10">
    <property type="entry name" value="Aspartate Aminotransferase, domain 1"/>
    <property type="match status" value="1"/>
</dbReference>
<protein>
    <submittedName>
        <fullName evidence="1">Putative transcriptional regulator, GntR family protein</fullName>
    </submittedName>
</protein>
<comment type="caution">
    <text evidence="1">The sequence shown here is derived from an EMBL/GenBank/DDBJ whole genome shotgun (WGS) entry which is preliminary data.</text>
</comment>
<organism evidence="1 2">
    <name type="scientific">Paenibacillus vortex V453</name>
    <dbReference type="NCBI Taxonomy" id="715225"/>
    <lineage>
        <taxon>Bacteria</taxon>
        <taxon>Bacillati</taxon>
        <taxon>Bacillota</taxon>
        <taxon>Bacilli</taxon>
        <taxon>Bacillales</taxon>
        <taxon>Paenibacillaceae</taxon>
        <taxon>Paenibacillus</taxon>
    </lineage>
</organism>
<name>A0A2R9SNR0_9BACL</name>
<evidence type="ECO:0000313" key="2">
    <source>
        <dbReference type="Proteomes" id="UP000003094"/>
    </source>
</evidence>
<gene>
    <name evidence="1" type="ORF">PVOR_27190</name>
</gene>
<dbReference type="KEGG" id="pvo:PVOR_27190"/>
<dbReference type="Proteomes" id="UP000003094">
    <property type="component" value="Unassembled WGS sequence"/>
</dbReference>
<accession>A0A2R9SNR0</accession>
<proteinExistence type="predicted"/>
<dbReference type="EMBL" id="ADHJ01000044">
    <property type="protein sequence ID" value="EFU38994.1"/>
    <property type="molecule type" value="Genomic_DNA"/>
</dbReference>
<dbReference type="InterPro" id="IPR015422">
    <property type="entry name" value="PyrdxlP-dep_Trfase_small"/>
</dbReference>
<evidence type="ECO:0000313" key="1">
    <source>
        <dbReference type="EMBL" id="EFU38994.1"/>
    </source>
</evidence>
<sequence>MQYSFASRAQTLLSSPLRDIRELAKRDSFISLAEELPAEELFPLHSLAEAATSVLSEDPLALQYGEAEGYGTAPRMAEPGFFPAKGA</sequence>
<reference evidence="1 2" key="1">
    <citation type="journal article" date="2010" name="BMC Genomics">
        <title>Genome sequence of the pattern forming Paenibacillus vortex bacterium reveals potential for thriving in complex environments.</title>
        <authorList>
            <person name="Sirota-Madi A."/>
            <person name="Olender T."/>
            <person name="Helman Y."/>
            <person name="Ingham C."/>
            <person name="Brainis I."/>
            <person name="Roth D."/>
            <person name="Hagi E."/>
            <person name="Brodsky L."/>
            <person name="Leshkowitz D."/>
            <person name="Galatenko V."/>
            <person name="Nikolaev V."/>
            <person name="Mugasimangalam R.C."/>
            <person name="Bransburg-Zabary S."/>
            <person name="Gutnick D.L."/>
            <person name="Lancet D."/>
            <person name="Ben-Jacob E."/>
        </authorList>
    </citation>
    <scope>NUCLEOTIDE SEQUENCE [LARGE SCALE GENOMIC DNA]</scope>
    <source>
        <strain evidence="1 2">V453</strain>
    </source>
</reference>